<accession>A0AAV7N0G6</accession>
<protein>
    <submittedName>
        <fullName evidence="1">Uncharacterized protein</fullName>
    </submittedName>
</protein>
<keyword evidence="2" id="KW-1185">Reference proteome</keyword>
<gene>
    <name evidence="1" type="ORF">NDU88_006866</name>
</gene>
<evidence type="ECO:0000313" key="2">
    <source>
        <dbReference type="Proteomes" id="UP001066276"/>
    </source>
</evidence>
<organism evidence="1 2">
    <name type="scientific">Pleurodeles waltl</name>
    <name type="common">Iberian ribbed newt</name>
    <dbReference type="NCBI Taxonomy" id="8319"/>
    <lineage>
        <taxon>Eukaryota</taxon>
        <taxon>Metazoa</taxon>
        <taxon>Chordata</taxon>
        <taxon>Craniata</taxon>
        <taxon>Vertebrata</taxon>
        <taxon>Euteleostomi</taxon>
        <taxon>Amphibia</taxon>
        <taxon>Batrachia</taxon>
        <taxon>Caudata</taxon>
        <taxon>Salamandroidea</taxon>
        <taxon>Salamandridae</taxon>
        <taxon>Pleurodelinae</taxon>
        <taxon>Pleurodeles</taxon>
    </lineage>
</organism>
<sequence length="114" mass="12373">MPPTACRQIEIGVVYVGRSWTEAGWALLIAVMGPNRDEVPRCQIPRTTAVSSTCGCKMAALQEYTESGKVAPGQWKSEGWRQSTWGAQGCKIVALQRYTEAGNEKAPGQRKSTG</sequence>
<proteinExistence type="predicted"/>
<evidence type="ECO:0000313" key="1">
    <source>
        <dbReference type="EMBL" id="KAJ1109506.1"/>
    </source>
</evidence>
<comment type="caution">
    <text evidence="1">The sequence shown here is derived from an EMBL/GenBank/DDBJ whole genome shotgun (WGS) entry which is preliminary data.</text>
</comment>
<name>A0AAV7N0G6_PLEWA</name>
<dbReference type="EMBL" id="JANPWB010000013">
    <property type="protein sequence ID" value="KAJ1109506.1"/>
    <property type="molecule type" value="Genomic_DNA"/>
</dbReference>
<dbReference type="AlphaFoldDB" id="A0AAV7N0G6"/>
<dbReference type="Proteomes" id="UP001066276">
    <property type="component" value="Chromosome 9"/>
</dbReference>
<reference evidence="1" key="1">
    <citation type="journal article" date="2022" name="bioRxiv">
        <title>Sequencing and chromosome-scale assembly of the giantPleurodeles waltlgenome.</title>
        <authorList>
            <person name="Brown T."/>
            <person name="Elewa A."/>
            <person name="Iarovenko S."/>
            <person name="Subramanian E."/>
            <person name="Araus A.J."/>
            <person name="Petzold A."/>
            <person name="Susuki M."/>
            <person name="Suzuki K.-i.T."/>
            <person name="Hayashi T."/>
            <person name="Toyoda A."/>
            <person name="Oliveira C."/>
            <person name="Osipova E."/>
            <person name="Leigh N.D."/>
            <person name="Simon A."/>
            <person name="Yun M.H."/>
        </authorList>
    </citation>
    <scope>NUCLEOTIDE SEQUENCE</scope>
    <source>
        <strain evidence="1">20211129_DDA</strain>
        <tissue evidence="1">Liver</tissue>
    </source>
</reference>